<evidence type="ECO:0000313" key="10">
    <source>
        <dbReference type="Proteomes" id="UP000751190"/>
    </source>
</evidence>
<dbReference type="GO" id="GO:0070914">
    <property type="term" value="P:UV-damage excision repair"/>
    <property type="evidence" value="ECO:0007669"/>
    <property type="project" value="TreeGrafter"/>
</dbReference>
<evidence type="ECO:0000259" key="8">
    <source>
        <dbReference type="Pfam" id="PF03834"/>
    </source>
</evidence>
<dbReference type="CDD" id="cd22325">
    <property type="entry name" value="ERCC1_C-like"/>
    <property type="match status" value="1"/>
</dbReference>
<dbReference type="NCBIfam" id="TIGR00597">
    <property type="entry name" value="rad10"/>
    <property type="match status" value="1"/>
</dbReference>
<dbReference type="InterPro" id="IPR004579">
    <property type="entry name" value="ERCC1/RAD10/SWI10"/>
</dbReference>
<keyword evidence="6" id="KW-0539">Nucleus</keyword>
<evidence type="ECO:0000256" key="5">
    <source>
        <dbReference type="ARBA" id="ARBA00023204"/>
    </source>
</evidence>
<comment type="subcellular location">
    <subcellularLocation>
        <location evidence="1">Nucleus</location>
    </subcellularLocation>
</comment>
<gene>
    <name evidence="9" type="ORF">KFE25_009324</name>
</gene>
<name>A0A8J6CKB7_DIALT</name>
<organism evidence="9 10">
    <name type="scientific">Diacronema lutheri</name>
    <name type="common">Unicellular marine alga</name>
    <name type="synonym">Monochrysis lutheri</name>
    <dbReference type="NCBI Taxonomy" id="2081491"/>
    <lineage>
        <taxon>Eukaryota</taxon>
        <taxon>Haptista</taxon>
        <taxon>Haptophyta</taxon>
        <taxon>Pavlovophyceae</taxon>
        <taxon>Pavlovales</taxon>
        <taxon>Pavlovaceae</taxon>
        <taxon>Diacronema</taxon>
    </lineage>
</organism>
<dbReference type="SUPFAM" id="SSF47781">
    <property type="entry name" value="RuvA domain 2-like"/>
    <property type="match status" value="1"/>
</dbReference>
<feature type="compositionally biased region" description="Pro residues" evidence="7">
    <location>
        <begin position="89"/>
        <end position="104"/>
    </location>
</feature>
<protein>
    <recommendedName>
        <fullName evidence="8">ERCC1-like central domain-containing protein</fullName>
    </recommendedName>
</protein>
<keyword evidence="3" id="KW-0227">DNA damage</keyword>
<dbReference type="FunFam" id="3.40.50.10130:FF:000001">
    <property type="entry name" value="DNA excision repair protein ERCC-1"/>
    <property type="match status" value="1"/>
</dbReference>
<feature type="region of interest" description="Disordered" evidence="7">
    <location>
        <begin position="44"/>
        <end position="63"/>
    </location>
</feature>
<dbReference type="GO" id="GO:0070522">
    <property type="term" value="C:ERCC4-ERCC1 complex"/>
    <property type="evidence" value="ECO:0007669"/>
    <property type="project" value="TreeGrafter"/>
</dbReference>
<dbReference type="OrthoDB" id="10262814at2759"/>
<dbReference type="GO" id="GO:0006312">
    <property type="term" value="P:mitotic recombination"/>
    <property type="evidence" value="ECO:0007669"/>
    <property type="project" value="TreeGrafter"/>
</dbReference>
<proteinExistence type="inferred from homology"/>
<dbReference type="Gene3D" id="1.10.150.20">
    <property type="entry name" value="5' to 3' exonuclease, C-terminal subdomain"/>
    <property type="match status" value="1"/>
</dbReference>
<dbReference type="GO" id="GO:0000110">
    <property type="term" value="C:nucleotide-excision repair factor 1 complex"/>
    <property type="evidence" value="ECO:0007669"/>
    <property type="project" value="TreeGrafter"/>
</dbReference>
<evidence type="ECO:0000256" key="4">
    <source>
        <dbReference type="ARBA" id="ARBA00023125"/>
    </source>
</evidence>
<evidence type="ECO:0000256" key="1">
    <source>
        <dbReference type="ARBA" id="ARBA00004123"/>
    </source>
</evidence>
<feature type="domain" description="ERCC1-like central" evidence="8">
    <location>
        <begin position="124"/>
        <end position="237"/>
    </location>
</feature>
<evidence type="ECO:0000313" key="9">
    <source>
        <dbReference type="EMBL" id="KAG8470903.1"/>
    </source>
</evidence>
<evidence type="ECO:0000256" key="6">
    <source>
        <dbReference type="ARBA" id="ARBA00023242"/>
    </source>
</evidence>
<dbReference type="InterPro" id="IPR011335">
    <property type="entry name" value="Restrct_endonuc-II-like"/>
</dbReference>
<keyword evidence="10" id="KW-1185">Reference proteome</keyword>
<dbReference type="GO" id="GO:0003697">
    <property type="term" value="F:single-stranded DNA binding"/>
    <property type="evidence" value="ECO:0007669"/>
    <property type="project" value="TreeGrafter"/>
</dbReference>
<dbReference type="GO" id="GO:0006302">
    <property type="term" value="P:double-strand break repair"/>
    <property type="evidence" value="ECO:0007669"/>
    <property type="project" value="UniProtKB-ARBA"/>
</dbReference>
<dbReference type="PANTHER" id="PTHR12749">
    <property type="entry name" value="EXCISION REPAIR CROSS-COMPLEMENTING 1 ERCC1"/>
    <property type="match status" value="1"/>
</dbReference>
<dbReference type="GO" id="GO:0003684">
    <property type="term" value="F:damaged DNA binding"/>
    <property type="evidence" value="ECO:0007669"/>
    <property type="project" value="InterPro"/>
</dbReference>
<feature type="region of interest" description="Disordered" evidence="7">
    <location>
        <begin position="69"/>
        <end position="115"/>
    </location>
</feature>
<comment type="caution">
    <text evidence="9">The sequence shown here is derived from an EMBL/GenBank/DDBJ whole genome shotgun (WGS) entry which is preliminary data.</text>
</comment>
<reference evidence="9" key="1">
    <citation type="submission" date="2021-05" db="EMBL/GenBank/DDBJ databases">
        <title>The genome of the haptophyte Pavlova lutheri (Diacronema luteri, Pavlovales) - a model for lipid biosynthesis in eukaryotic algae.</title>
        <authorList>
            <person name="Hulatt C.J."/>
            <person name="Posewitz M.C."/>
        </authorList>
    </citation>
    <scope>NUCLEOTIDE SEQUENCE</scope>
    <source>
        <strain evidence="9">NIVA-4/92</strain>
    </source>
</reference>
<keyword evidence="5" id="KW-0234">DNA repair</keyword>
<comment type="similarity">
    <text evidence="2">Belongs to the ERCC1/RAD10/SWI10 family.</text>
</comment>
<evidence type="ECO:0000256" key="3">
    <source>
        <dbReference type="ARBA" id="ARBA00022763"/>
    </source>
</evidence>
<keyword evidence="4" id="KW-0238">DNA-binding</keyword>
<dbReference type="PANTHER" id="PTHR12749:SF0">
    <property type="entry name" value="DNA EXCISION REPAIR PROTEIN ERCC-1"/>
    <property type="match status" value="1"/>
</dbReference>
<dbReference type="Proteomes" id="UP000751190">
    <property type="component" value="Unassembled WGS sequence"/>
</dbReference>
<feature type="region of interest" description="Disordered" evidence="7">
    <location>
        <begin position="340"/>
        <end position="364"/>
    </location>
</feature>
<dbReference type="EMBL" id="JAGTXO010000001">
    <property type="protein sequence ID" value="KAG8470903.1"/>
    <property type="molecule type" value="Genomic_DNA"/>
</dbReference>
<dbReference type="SUPFAM" id="SSF52980">
    <property type="entry name" value="Restriction endonuclease-like"/>
    <property type="match status" value="1"/>
</dbReference>
<evidence type="ECO:0000256" key="2">
    <source>
        <dbReference type="ARBA" id="ARBA00008283"/>
    </source>
</evidence>
<accession>A0A8J6CKB7</accession>
<dbReference type="InterPro" id="IPR047260">
    <property type="entry name" value="ERCC1-like_central_dom"/>
</dbReference>
<dbReference type="OMA" id="RIVLCMV"/>
<sequence>MVDIRIPARDQLNAKRPRIDLFEQRRLAAAAARDAAASGAVAGERCAPPSVTPSSGAAVPLPPDAQPPALVATCLPPTAPASGVDPPARLFPPPADAPPHPAPLPTSASGSGSQPLLPPPISQKILVSRKQQGNRVLDSIVNVGWEWAHIVPDFQLGQSTVALFLSLRYHLLHPNYILARVEELHRAFTLCIILVLVDTENHQPPIQQITRAMLPNRCTVVLAFSNQEAARYLETFKAYQAKPADMLQQRSTGDYTSALNEVLSAIRAINKSDVLTLSTSVGSLREILLASEEQLALCPGLGEKKIRLLQSAVTDPFIIPVQAARRAPAPGPSPSVGAVVAREPTGDGATSAMPAAGARGALGV</sequence>
<dbReference type="InterPro" id="IPR010994">
    <property type="entry name" value="RuvA_2-like"/>
</dbReference>
<dbReference type="Pfam" id="PF03834">
    <property type="entry name" value="Rad10"/>
    <property type="match status" value="1"/>
</dbReference>
<evidence type="ECO:0000256" key="7">
    <source>
        <dbReference type="SAM" id="MobiDB-lite"/>
    </source>
</evidence>
<dbReference type="AlphaFoldDB" id="A0A8J6CKB7"/>
<dbReference type="Gene3D" id="3.40.50.10130">
    <property type="match status" value="1"/>
</dbReference>